<name>A0AAU9LZW8_9ASTR</name>
<reference evidence="2 3" key="1">
    <citation type="submission" date="2022-01" db="EMBL/GenBank/DDBJ databases">
        <authorList>
            <person name="Xiong W."/>
            <person name="Schranz E."/>
        </authorList>
    </citation>
    <scope>NUCLEOTIDE SEQUENCE [LARGE SCALE GENOMIC DNA]</scope>
</reference>
<keyword evidence="3" id="KW-1185">Reference proteome</keyword>
<dbReference type="EMBL" id="CAKMRJ010001009">
    <property type="protein sequence ID" value="CAH1420366.1"/>
    <property type="molecule type" value="Genomic_DNA"/>
</dbReference>
<dbReference type="GO" id="GO:0007166">
    <property type="term" value="P:cell surface receptor signaling pathway"/>
    <property type="evidence" value="ECO:0007669"/>
    <property type="project" value="InterPro"/>
</dbReference>
<dbReference type="Gene3D" id="1.20.930.20">
    <property type="entry name" value="Adaptor protein Cbl, N-terminal domain"/>
    <property type="match status" value="1"/>
</dbReference>
<evidence type="ECO:0000313" key="3">
    <source>
        <dbReference type="Proteomes" id="UP001157418"/>
    </source>
</evidence>
<dbReference type="Proteomes" id="UP001157418">
    <property type="component" value="Unassembled WGS sequence"/>
</dbReference>
<gene>
    <name evidence="2" type="ORF">LVIROSA_LOCUS7838</name>
</gene>
<evidence type="ECO:0000313" key="2">
    <source>
        <dbReference type="EMBL" id="CAH1420366.1"/>
    </source>
</evidence>
<dbReference type="Pfam" id="PF25055">
    <property type="entry name" value="DUF7792"/>
    <property type="match status" value="1"/>
</dbReference>
<dbReference type="InterPro" id="IPR056694">
    <property type="entry name" value="DUF7792"/>
</dbReference>
<dbReference type="InterPro" id="IPR036537">
    <property type="entry name" value="Adaptor_Cbl_N_dom_sf"/>
</dbReference>
<organism evidence="2 3">
    <name type="scientific">Lactuca virosa</name>
    <dbReference type="NCBI Taxonomy" id="75947"/>
    <lineage>
        <taxon>Eukaryota</taxon>
        <taxon>Viridiplantae</taxon>
        <taxon>Streptophyta</taxon>
        <taxon>Embryophyta</taxon>
        <taxon>Tracheophyta</taxon>
        <taxon>Spermatophyta</taxon>
        <taxon>Magnoliopsida</taxon>
        <taxon>eudicotyledons</taxon>
        <taxon>Gunneridae</taxon>
        <taxon>Pentapetalae</taxon>
        <taxon>asterids</taxon>
        <taxon>campanulids</taxon>
        <taxon>Asterales</taxon>
        <taxon>Asteraceae</taxon>
        <taxon>Cichorioideae</taxon>
        <taxon>Cichorieae</taxon>
        <taxon>Lactucinae</taxon>
        <taxon>Lactuca</taxon>
    </lineage>
</organism>
<dbReference type="SUPFAM" id="SSF48371">
    <property type="entry name" value="ARM repeat"/>
    <property type="match status" value="1"/>
</dbReference>
<protein>
    <recommendedName>
        <fullName evidence="1">DUF7792 domain-containing protein</fullName>
    </recommendedName>
</protein>
<evidence type="ECO:0000259" key="1">
    <source>
        <dbReference type="Pfam" id="PF25055"/>
    </source>
</evidence>
<feature type="domain" description="DUF7792" evidence="1">
    <location>
        <begin position="11"/>
        <end position="119"/>
    </location>
</feature>
<dbReference type="InterPro" id="IPR011989">
    <property type="entry name" value="ARM-like"/>
</dbReference>
<sequence>MKDIVKPNVLGVIQLADQIIKEADFACSFKQECADIKTKTENLVPILREVARVSNDPYERPTRLIIDNAEQVLHKTLQLVFKCQANQFLRLFSIIPAKAIAKSSQQIGYIIGDVLWLLCFMNHYVDQERRDEFFWFPPIAANQPQRCLIWENILLLSYGNLDCRANAAATLLAMVHDNERYIRLIMEEGGVQPLLKLAKEDRMKGQESAIRVIRLVNGDPETP</sequence>
<dbReference type="PANTHER" id="PTHR46168">
    <property type="entry name" value="ARMADILLO REPEAT ONLY 4"/>
    <property type="match status" value="1"/>
</dbReference>
<accession>A0AAU9LZW8</accession>
<proteinExistence type="predicted"/>
<dbReference type="AlphaFoldDB" id="A0AAU9LZW8"/>
<dbReference type="PANTHER" id="PTHR46168:SF8">
    <property type="entry name" value="ARMADILLO REPEAT ONLY 1"/>
    <property type="match status" value="1"/>
</dbReference>
<dbReference type="Gene3D" id="1.25.10.10">
    <property type="entry name" value="Leucine-rich Repeat Variant"/>
    <property type="match status" value="1"/>
</dbReference>
<comment type="caution">
    <text evidence="2">The sequence shown here is derived from an EMBL/GenBank/DDBJ whole genome shotgun (WGS) entry which is preliminary data.</text>
</comment>
<dbReference type="InterPro" id="IPR016024">
    <property type="entry name" value="ARM-type_fold"/>
</dbReference>